<protein>
    <submittedName>
        <fullName evidence="3">Uncharacterized protein</fullName>
    </submittedName>
</protein>
<feature type="compositionally biased region" description="Low complexity" evidence="1">
    <location>
        <begin position="113"/>
        <end position="125"/>
    </location>
</feature>
<accession>A0ABV8TSI1</accession>
<feature type="region of interest" description="Disordered" evidence="1">
    <location>
        <begin position="201"/>
        <end position="232"/>
    </location>
</feature>
<keyword evidence="2" id="KW-0472">Membrane</keyword>
<evidence type="ECO:0000313" key="4">
    <source>
        <dbReference type="Proteomes" id="UP001595823"/>
    </source>
</evidence>
<gene>
    <name evidence="3" type="ORF">ACFPET_00630</name>
</gene>
<comment type="caution">
    <text evidence="3">The sequence shown here is derived from an EMBL/GenBank/DDBJ whole genome shotgun (WGS) entry which is preliminary data.</text>
</comment>
<keyword evidence="2" id="KW-1133">Transmembrane helix</keyword>
<keyword evidence="2" id="KW-0812">Transmembrane</keyword>
<evidence type="ECO:0000256" key="2">
    <source>
        <dbReference type="SAM" id="Phobius"/>
    </source>
</evidence>
<dbReference type="RefSeq" id="WP_380617439.1">
    <property type="nucleotide sequence ID" value="NZ_JBHSDK010000001.1"/>
</dbReference>
<sequence length="418" mass="44156">MNRVSPFGVPELDDSAPRSDRGEAGGTAVQSPHPSPPDQSVRLPEARSAAAYDALPDAPPTVSVRVPGNRAAASVPPSEARPHTAPGAHYSGTAKASKAPRHYVKSPSEKTVAVRAPAVPDSSSSRPDDTPTVRRSAADLSPEEEMEKHLEDIRASRPLRRAAEKARRRTKWWMKVLAAASGLVAVAGCIAGSYVVLSENESAPAEPPPAQAGDSAAEEEAEEPVKEEPEEVVDPILARSTDSEPITAAELFGVDELRPSDTDRSYRVLGRDEMKTCSDAAMGDLADVIAETDCAQTVRATVASFDGEYAVTVGAMNLASEAEAESVTAELSEGLEGGFAAFRAGGESAELGRSDTMAGYNTYGHFLLYAVVGRSDGEAVNAKTQAVEAIVHDLVDTWLVEQLHPRRVVNESEGAHNE</sequence>
<keyword evidence="4" id="KW-1185">Reference proteome</keyword>
<feature type="transmembrane region" description="Helical" evidence="2">
    <location>
        <begin position="176"/>
        <end position="197"/>
    </location>
</feature>
<organism evidence="3 4">
    <name type="scientific">Salininema proteolyticum</name>
    <dbReference type="NCBI Taxonomy" id="1607685"/>
    <lineage>
        <taxon>Bacteria</taxon>
        <taxon>Bacillati</taxon>
        <taxon>Actinomycetota</taxon>
        <taxon>Actinomycetes</taxon>
        <taxon>Glycomycetales</taxon>
        <taxon>Glycomycetaceae</taxon>
        <taxon>Salininema</taxon>
    </lineage>
</organism>
<evidence type="ECO:0000313" key="3">
    <source>
        <dbReference type="EMBL" id="MFC4333704.1"/>
    </source>
</evidence>
<feature type="region of interest" description="Disordered" evidence="1">
    <location>
        <begin position="1"/>
        <end position="162"/>
    </location>
</feature>
<dbReference type="EMBL" id="JBHSDK010000001">
    <property type="protein sequence ID" value="MFC4333704.1"/>
    <property type="molecule type" value="Genomic_DNA"/>
</dbReference>
<dbReference type="Proteomes" id="UP001595823">
    <property type="component" value="Unassembled WGS sequence"/>
</dbReference>
<feature type="compositionally biased region" description="Low complexity" evidence="1">
    <location>
        <begin position="46"/>
        <end position="56"/>
    </location>
</feature>
<name>A0ABV8TSI1_9ACTN</name>
<reference evidence="4" key="1">
    <citation type="journal article" date="2019" name="Int. J. Syst. Evol. Microbiol.">
        <title>The Global Catalogue of Microorganisms (GCM) 10K type strain sequencing project: providing services to taxonomists for standard genome sequencing and annotation.</title>
        <authorList>
            <consortium name="The Broad Institute Genomics Platform"/>
            <consortium name="The Broad Institute Genome Sequencing Center for Infectious Disease"/>
            <person name="Wu L."/>
            <person name="Ma J."/>
        </authorList>
    </citation>
    <scope>NUCLEOTIDE SEQUENCE [LARGE SCALE GENOMIC DNA]</scope>
    <source>
        <strain evidence="4">IBRC-M 10908</strain>
    </source>
</reference>
<feature type="compositionally biased region" description="Basic and acidic residues" evidence="1">
    <location>
        <begin position="146"/>
        <end position="162"/>
    </location>
</feature>
<proteinExistence type="predicted"/>
<evidence type="ECO:0000256" key="1">
    <source>
        <dbReference type="SAM" id="MobiDB-lite"/>
    </source>
</evidence>